<dbReference type="Pfam" id="PF00248">
    <property type="entry name" value="Aldo_ket_red"/>
    <property type="match status" value="1"/>
</dbReference>
<dbReference type="Proteomes" id="UP001629113">
    <property type="component" value="Unassembled WGS sequence"/>
</dbReference>
<dbReference type="SUPFAM" id="SSF51430">
    <property type="entry name" value="NAD(P)-linked oxidoreductase"/>
    <property type="match status" value="1"/>
</dbReference>
<dbReference type="InterPro" id="IPR023210">
    <property type="entry name" value="NADP_OxRdtase_dom"/>
</dbReference>
<evidence type="ECO:0000313" key="4">
    <source>
        <dbReference type="Proteomes" id="UP001629113"/>
    </source>
</evidence>
<gene>
    <name evidence="3" type="ORF">PVAG01_07391</name>
</gene>
<protein>
    <submittedName>
        <fullName evidence="3">L-galactose dehydrogenase</fullName>
    </submittedName>
</protein>
<organism evidence="3 4">
    <name type="scientific">Phlyctema vagabunda</name>
    <dbReference type="NCBI Taxonomy" id="108571"/>
    <lineage>
        <taxon>Eukaryota</taxon>
        <taxon>Fungi</taxon>
        <taxon>Dikarya</taxon>
        <taxon>Ascomycota</taxon>
        <taxon>Pezizomycotina</taxon>
        <taxon>Leotiomycetes</taxon>
        <taxon>Helotiales</taxon>
        <taxon>Dermateaceae</taxon>
        <taxon>Phlyctema</taxon>
    </lineage>
</organism>
<dbReference type="PRINTS" id="PR00069">
    <property type="entry name" value="ALDKETRDTASE"/>
</dbReference>
<comment type="caution">
    <text evidence="3">The sequence shown here is derived from an EMBL/GenBank/DDBJ whole genome shotgun (WGS) entry which is preliminary data.</text>
</comment>
<evidence type="ECO:0000259" key="2">
    <source>
        <dbReference type="Pfam" id="PF00248"/>
    </source>
</evidence>
<evidence type="ECO:0000256" key="1">
    <source>
        <dbReference type="ARBA" id="ARBA00023002"/>
    </source>
</evidence>
<dbReference type="PANTHER" id="PTHR42686:SF1">
    <property type="entry name" value="GH17980P-RELATED"/>
    <property type="match status" value="1"/>
</dbReference>
<dbReference type="PANTHER" id="PTHR42686">
    <property type="entry name" value="GH17980P-RELATED"/>
    <property type="match status" value="1"/>
</dbReference>
<dbReference type="EMBL" id="JBFCZG010000006">
    <property type="protein sequence ID" value="KAL3420946.1"/>
    <property type="molecule type" value="Genomic_DNA"/>
</dbReference>
<proteinExistence type="predicted"/>
<feature type="domain" description="NADP-dependent oxidoreductase" evidence="2">
    <location>
        <begin position="24"/>
        <end position="315"/>
    </location>
</feature>
<accession>A0ABR4PC90</accession>
<reference evidence="3 4" key="1">
    <citation type="submission" date="2024-06" db="EMBL/GenBank/DDBJ databases">
        <title>Complete genome of Phlyctema vagabunda strain 19-DSS-EL-015.</title>
        <authorList>
            <person name="Fiorenzani C."/>
        </authorList>
    </citation>
    <scope>NUCLEOTIDE SEQUENCE [LARGE SCALE GENOMIC DNA]</scope>
    <source>
        <strain evidence="3 4">19-DSS-EL-015</strain>
    </source>
</reference>
<evidence type="ECO:0000313" key="3">
    <source>
        <dbReference type="EMBL" id="KAL3420946.1"/>
    </source>
</evidence>
<sequence>MSKFEGSQLKQLLDRPSLSSKASKIVLGGGSFTHQSHPNPETLPVRQIIQRALDSGIRTFDTSPYYGPSEELLGDAFSQPGVLANYQRNEYVLMTKVGRIKALEFDYSPAWVRKSIERSLSRLGTKYLDVVFCHDIEYVTTKAAVTAVGVLFELVLEGKIKYVGVSGYAIEQLIEVAKAARSTYGIPLDTVQCWGQLTLQNSRMEEEGFPGLHKAGVDTLFCSSPLVIGLLRSQGVPIGTLGDWHPAPPGLRQAVRTASLWAEEQGHNLAGIALRYSTWKCFDQSDKTSGYNLIIASNSVEELDSNIQSISSILRSTDHEDRKYDDVRDLAVLDTEKIAVFLPLFEHIRKMLGSWVNYSFQSPDEGWDTQSQTMQSDKKVD</sequence>
<keyword evidence="1" id="KW-0560">Oxidoreductase</keyword>
<dbReference type="InterPro" id="IPR036812">
    <property type="entry name" value="NAD(P)_OxRdtase_dom_sf"/>
</dbReference>
<dbReference type="Gene3D" id="3.20.20.100">
    <property type="entry name" value="NADP-dependent oxidoreductase domain"/>
    <property type="match status" value="1"/>
</dbReference>
<keyword evidence="4" id="KW-1185">Reference proteome</keyword>
<dbReference type="InterPro" id="IPR020471">
    <property type="entry name" value="AKR"/>
</dbReference>
<name>A0ABR4PC90_9HELO</name>